<protein>
    <submittedName>
        <fullName evidence="1">Uncharacterized protein</fullName>
    </submittedName>
</protein>
<gene>
    <name evidence="1" type="ORF">F4827_002429</name>
</gene>
<name>A0A7W9TWC8_9BURK</name>
<dbReference type="RefSeq" id="WP_183724142.1">
    <property type="nucleotide sequence ID" value="NZ_JACHBW010000006.1"/>
</dbReference>
<sequence>MRAGWLAALVVFAVKGAPAYLALMRGPELCITFTTGESHSLTAARATLHVDSPLQSDGHQALAQLKRTLVSINSLADHPERHPESIVWGKAR</sequence>
<keyword evidence="2" id="KW-1185">Reference proteome</keyword>
<proteinExistence type="predicted"/>
<organism evidence="1 2">
    <name type="scientific">Paraburkholderia bannensis</name>
    <dbReference type="NCBI Taxonomy" id="765414"/>
    <lineage>
        <taxon>Bacteria</taxon>
        <taxon>Pseudomonadati</taxon>
        <taxon>Pseudomonadota</taxon>
        <taxon>Betaproteobacteria</taxon>
        <taxon>Burkholderiales</taxon>
        <taxon>Burkholderiaceae</taxon>
        <taxon>Paraburkholderia</taxon>
    </lineage>
</organism>
<accession>A0A7W9TWC8</accession>
<comment type="caution">
    <text evidence="1">The sequence shown here is derived from an EMBL/GenBank/DDBJ whole genome shotgun (WGS) entry which is preliminary data.</text>
</comment>
<dbReference type="EMBL" id="JACHBW010000006">
    <property type="protein sequence ID" value="MBB6102577.1"/>
    <property type="molecule type" value="Genomic_DNA"/>
</dbReference>
<evidence type="ECO:0000313" key="2">
    <source>
        <dbReference type="Proteomes" id="UP000571554"/>
    </source>
</evidence>
<evidence type="ECO:0000313" key="1">
    <source>
        <dbReference type="EMBL" id="MBB6102577.1"/>
    </source>
</evidence>
<reference evidence="1 2" key="1">
    <citation type="submission" date="2020-08" db="EMBL/GenBank/DDBJ databases">
        <title>Above-ground endophytic microbial communities from plants in different locations in the United States.</title>
        <authorList>
            <person name="Frank C."/>
        </authorList>
    </citation>
    <scope>NUCLEOTIDE SEQUENCE [LARGE SCALE GENOMIC DNA]</scope>
    <source>
        <strain evidence="1 2">WP4_2_2</strain>
    </source>
</reference>
<dbReference type="Proteomes" id="UP000571554">
    <property type="component" value="Unassembled WGS sequence"/>
</dbReference>
<dbReference type="AlphaFoldDB" id="A0A7W9TWC8"/>